<organism evidence="1 2">
    <name type="scientific">Acorus calamus</name>
    <name type="common">Sweet flag</name>
    <dbReference type="NCBI Taxonomy" id="4465"/>
    <lineage>
        <taxon>Eukaryota</taxon>
        <taxon>Viridiplantae</taxon>
        <taxon>Streptophyta</taxon>
        <taxon>Embryophyta</taxon>
        <taxon>Tracheophyta</taxon>
        <taxon>Spermatophyta</taxon>
        <taxon>Magnoliopsida</taxon>
        <taxon>Liliopsida</taxon>
        <taxon>Acoraceae</taxon>
        <taxon>Acorus</taxon>
    </lineage>
</organism>
<dbReference type="Proteomes" id="UP001180020">
    <property type="component" value="Unassembled WGS sequence"/>
</dbReference>
<comment type="caution">
    <text evidence="1">The sequence shown here is derived from an EMBL/GenBank/DDBJ whole genome shotgun (WGS) entry which is preliminary data.</text>
</comment>
<evidence type="ECO:0000313" key="1">
    <source>
        <dbReference type="EMBL" id="KAK1303908.1"/>
    </source>
</evidence>
<proteinExistence type="predicted"/>
<name>A0AAV9DUM7_ACOCL</name>
<reference evidence="1" key="1">
    <citation type="journal article" date="2023" name="Nat. Commun.">
        <title>Diploid and tetraploid genomes of Acorus and the evolution of monocots.</title>
        <authorList>
            <person name="Ma L."/>
            <person name="Liu K.W."/>
            <person name="Li Z."/>
            <person name="Hsiao Y.Y."/>
            <person name="Qi Y."/>
            <person name="Fu T."/>
            <person name="Tang G.D."/>
            <person name="Zhang D."/>
            <person name="Sun W.H."/>
            <person name="Liu D.K."/>
            <person name="Li Y."/>
            <person name="Chen G.Z."/>
            <person name="Liu X.D."/>
            <person name="Liao X.Y."/>
            <person name="Jiang Y.T."/>
            <person name="Yu X."/>
            <person name="Hao Y."/>
            <person name="Huang J."/>
            <person name="Zhao X.W."/>
            <person name="Ke S."/>
            <person name="Chen Y.Y."/>
            <person name="Wu W.L."/>
            <person name="Hsu J.L."/>
            <person name="Lin Y.F."/>
            <person name="Huang M.D."/>
            <person name="Li C.Y."/>
            <person name="Huang L."/>
            <person name="Wang Z.W."/>
            <person name="Zhao X."/>
            <person name="Zhong W.Y."/>
            <person name="Peng D.H."/>
            <person name="Ahmad S."/>
            <person name="Lan S."/>
            <person name="Zhang J.S."/>
            <person name="Tsai W.C."/>
            <person name="Van de Peer Y."/>
            <person name="Liu Z.J."/>
        </authorList>
    </citation>
    <scope>NUCLEOTIDE SEQUENCE</scope>
    <source>
        <strain evidence="1">CP</strain>
    </source>
</reference>
<sequence>MEVQAQTPLLDFIFVDITLGHRESFKADYDWKPMAWGRNVPPHSNKFSVLQDKESSEELEQVSLDQGLASVSIVHEHRLLEQAQVLSIEQDKGMLEKDKVCRRKARKGLQEKQVNQIQEQLNASSHVASLESFQSEDLLVGVEEDLVSIAVDSSDPPRVPIEASSSDFTMGQLIMDISPSDTPVHYHCKSD</sequence>
<accession>A0AAV9DUM7</accession>
<reference evidence="1" key="2">
    <citation type="submission" date="2023-06" db="EMBL/GenBank/DDBJ databases">
        <authorList>
            <person name="Ma L."/>
            <person name="Liu K.-W."/>
            <person name="Li Z."/>
            <person name="Hsiao Y.-Y."/>
            <person name="Qi Y."/>
            <person name="Fu T."/>
            <person name="Tang G."/>
            <person name="Zhang D."/>
            <person name="Sun W.-H."/>
            <person name="Liu D.-K."/>
            <person name="Li Y."/>
            <person name="Chen G.-Z."/>
            <person name="Liu X.-D."/>
            <person name="Liao X.-Y."/>
            <person name="Jiang Y.-T."/>
            <person name="Yu X."/>
            <person name="Hao Y."/>
            <person name="Huang J."/>
            <person name="Zhao X.-W."/>
            <person name="Ke S."/>
            <person name="Chen Y.-Y."/>
            <person name="Wu W.-L."/>
            <person name="Hsu J.-L."/>
            <person name="Lin Y.-F."/>
            <person name="Huang M.-D."/>
            <person name="Li C.-Y."/>
            <person name="Huang L."/>
            <person name="Wang Z.-W."/>
            <person name="Zhao X."/>
            <person name="Zhong W.-Y."/>
            <person name="Peng D.-H."/>
            <person name="Ahmad S."/>
            <person name="Lan S."/>
            <person name="Zhang J.-S."/>
            <person name="Tsai W.-C."/>
            <person name="Van De Peer Y."/>
            <person name="Liu Z.-J."/>
        </authorList>
    </citation>
    <scope>NUCLEOTIDE SEQUENCE</scope>
    <source>
        <strain evidence="1">CP</strain>
        <tissue evidence="1">Leaves</tissue>
    </source>
</reference>
<protein>
    <submittedName>
        <fullName evidence="1">Uncharacterized protein</fullName>
    </submittedName>
</protein>
<dbReference type="AlphaFoldDB" id="A0AAV9DUM7"/>
<evidence type="ECO:0000313" key="2">
    <source>
        <dbReference type="Proteomes" id="UP001180020"/>
    </source>
</evidence>
<dbReference type="EMBL" id="JAUJYO010000011">
    <property type="protein sequence ID" value="KAK1303908.1"/>
    <property type="molecule type" value="Genomic_DNA"/>
</dbReference>
<keyword evidence="2" id="KW-1185">Reference proteome</keyword>
<gene>
    <name evidence="1" type="ORF">QJS10_CPB11g01513</name>
</gene>